<dbReference type="InterPro" id="IPR036909">
    <property type="entry name" value="Cyt_c-like_dom_sf"/>
</dbReference>
<evidence type="ECO:0000256" key="3">
    <source>
        <dbReference type="ARBA" id="ARBA00023004"/>
    </source>
</evidence>
<evidence type="ECO:0000259" key="7">
    <source>
        <dbReference type="PROSITE" id="PS51007"/>
    </source>
</evidence>
<dbReference type="EMBL" id="JABSNM010000004">
    <property type="protein sequence ID" value="NRT55644.1"/>
    <property type="molecule type" value="Genomic_DNA"/>
</dbReference>
<evidence type="ECO:0000256" key="4">
    <source>
        <dbReference type="PROSITE-ProRule" id="PRU00433"/>
    </source>
</evidence>
<dbReference type="Proteomes" id="UP001516061">
    <property type="component" value="Unassembled WGS sequence"/>
</dbReference>
<evidence type="ECO:0000256" key="5">
    <source>
        <dbReference type="SAM" id="MobiDB-lite"/>
    </source>
</evidence>
<sequence length="557" mass="58899">MRRRVLPVLPALLALLAMPALAAPAPEAAALGEQLYREGRRADGAPLQALREHGLTVSGRDAACIQCHRASGMGGAEGSSRVPPIVGARLDAPGQAGPGTRARVAPGLQRQPPGGEQRPAYDREHLARALTAGIDAGGRAMDALMPRYRLDAAEVAALDAYLHTLTVGAAPGFDGRVLHLATIVGADTAPEVQEAGAGVLAACLAERSPRAGAEAEAGTGAPPWVLHRWTLGADPARWSAELQALQQAQPVLALISGLTGPDGRGAWQPVQQHCEHEGLPCLLPQGPSIDDRQPLRWTLAFNRGVSLEASGLAQALGEPDEDGRAPPRRLHQIVQSRDEASRLGAARLAERLAAAGAPVHVEPPIDLDTPGLGAAAAMAALRTATPDEAWVLWLDGAALARLAALDAPAPQARVVLSGERLAGRFEAVPPAWRANVRLTWLWDRPGRTRARLALNAGRWLLSHERAPAADPALLQIQAHAYSACELAASALRRMGREVGRAHFMERIEEAEEAATATALPRFTLGTNRREASSMLWRLRFEPGRDEPVPDGEPLSPP</sequence>
<feature type="signal peptide" evidence="6">
    <location>
        <begin position="1"/>
        <end position="22"/>
    </location>
</feature>
<protein>
    <submittedName>
        <fullName evidence="8">Mono/diheme cytochrome c family protein</fullName>
    </submittedName>
</protein>
<evidence type="ECO:0000313" key="9">
    <source>
        <dbReference type="Proteomes" id="UP001516061"/>
    </source>
</evidence>
<reference evidence="8 9" key="1">
    <citation type="submission" date="2020-05" db="EMBL/GenBank/DDBJ databases">
        <title>Genomic Encyclopedia of Type Strains, Phase IV (KMG-V): Genome sequencing to study the core and pangenomes of soil and plant-associated prokaryotes.</title>
        <authorList>
            <person name="Whitman W."/>
        </authorList>
    </citation>
    <scope>NUCLEOTIDE SEQUENCE [LARGE SCALE GENOMIC DNA]</scope>
    <source>
        <strain evidence="8 9">C29</strain>
    </source>
</reference>
<feature type="chain" id="PRO_5045736115" evidence="6">
    <location>
        <begin position="23"/>
        <end position="557"/>
    </location>
</feature>
<dbReference type="InterPro" id="IPR028082">
    <property type="entry name" value="Peripla_BP_I"/>
</dbReference>
<organism evidence="8 9">
    <name type="scientific">Sphaerotilus uruguayifluvii</name>
    <dbReference type="NCBI Taxonomy" id="2735897"/>
    <lineage>
        <taxon>Bacteria</taxon>
        <taxon>Pseudomonadati</taxon>
        <taxon>Pseudomonadota</taxon>
        <taxon>Betaproteobacteria</taxon>
        <taxon>Burkholderiales</taxon>
        <taxon>Sphaerotilaceae</taxon>
        <taxon>Sphaerotilus</taxon>
    </lineage>
</organism>
<dbReference type="SUPFAM" id="SSF46626">
    <property type="entry name" value="Cytochrome c"/>
    <property type="match status" value="1"/>
</dbReference>
<dbReference type="PROSITE" id="PS51007">
    <property type="entry name" value="CYTC"/>
    <property type="match status" value="1"/>
</dbReference>
<feature type="domain" description="Cytochrome c" evidence="7">
    <location>
        <begin position="27"/>
        <end position="166"/>
    </location>
</feature>
<evidence type="ECO:0000256" key="6">
    <source>
        <dbReference type="SAM" id="SignalP"/>
    </source>
</evidence>
<dbReference type="InterPro" id="IPR009056">
    <property type="entry name" value="Cyt_c-like_dom"/>
</dbReference>
<keyword evidence="1 4" id="KW-0349">Heme</keyword>
<accession>A0ABX2G2K4</accession>
<evidence type="ECO:0000313" key="8">
    <source>
        <dbReference type="EMBL" id="NRT55644.1"/>
    </source>
</evidence>
<dbReference type="SUPFAM" id="SSF53822">
    <property type="entry name" value="Periplasmic binding protein-like I"/>
    <property type="match status" value="1"/>
</dbReference>
<dbReference type="RefSeq" id="WP_173804602.1">
    <property type="nucleotide sequence ID" value="NZ_JABSNM010000004.1"/>
</dbReference>
<keyword evidence="6" id="KW-0732">Signal</keyword>
<proteinExistence type="predicted"/>
<keyword evidence="3 4" id="KW-0408">Iron</keyword>
<comment type="caution">
    <text evidence="8">The sequence shown here is derived from an EMBL/GenBank/DDBJ whole genome shotgun (WGS) entry which is preliminary data.</text>
</comment>
<gene>
    <name evidence="8" type="ORF">HNQ01_001356</name>
</gene>
<feature type="region of interest" description="Disordered" evidence="5">
    <location>
        <begin position="93"/>
        <end position="119"/>
    </location>
</feature>
<evidence type="ECO:0000256" key="1">
    <source>
        <dbReference type="ARBA" id="ARBA00022617"/>
    </source>
</evidence>
<keyword evidence="9" id="KW-1185">Reference proteome</keyword>
<evidence type="ECO:0000256" key="2">
    <source>
        <dbReference type="ARBA" id="ARBA00022723"/>
    </source>
</evidence>
<name>A0ABX2G2K4_9BURK</name>
<dbReference type="Gene3D" id="1.10.760.10">
    <property type="entry name" value="Cytochrome c-like domain"/>
    <property type="match status" value="1"/>
</dbReference>
<dbReference type="Pfam" id="PF00034">
    <property type="entry name" value="Cytochrom_C"/>
    <property type="match status" value="1"/>
</dbReference>
<keyword evidence="2 4" id="KW-0479">Metal-binding</keyword>